<dbReference type="EMBL" id="JARAKH010000072">
    <property type="protein sequence ID" value="KAK8375101.1"/>
    <property type="molecule type" value="Genomic_DNA"/>
</dbReference>
<accession>A0AAW0SJM1</accession>
<name>A0AAW0SJM1_SCYPA</name>
<reference evidence="1 2" key="1">
    <citation type="submission" date="2023-03" db="EMBL/GenBank/DDBJ databases">
        <title>High-quality genome of Scylla paramamosain provides insights in environmental adaptation.</title>
        <authorList>
            <person name="Zhang L."/>
        </authorList>
    </citation>
    <scope>NUCLEOTIDE SEQUENCE [LARGE SCALE GENOMIC DNA]</scope>
    <source>
        <strain evidence="1">LZ_2023a</strain>
        <tissue evidence="1">Muscle</tissue>
    </source>
</reference>
<organism evidence="1 2">
    <name type="scientific">Scylla paramamosain</name>
    <name type="common">Mud crab</name>
    <dbReference type="NCBI Taxonomy" id="85552"/>
    <lineage>
        <taxon>Eukaryota</taxon>
        <taxon>Metazoa</taxon>
        <taxon>Ecdysozoa</taxon>
        <taxon>Arthropoda</taxon>
        <taxon>Crustacea</taxon>
        <taxon>Multicrustacea</taxon>
        <taxon>Malacostraca</taxon>
        <taxon>Eumalacostraca</taxon>
        <taxon>Eucarida</taxon>
        <taxon>Decapoda</taxon>
        <taxon>Pleocyemata</taxon>
        <taxon>Brachyura</taxon>
        <taxon>Eubrachyura</taxon>
        <taxon>Portunoidea</taxon>
        <taxon>Portunidae</taxon>
        <taxon>Portuninae</taxon>
        <taxon>Scylla</taxon>
    </lineage>
</organism>
<gene>
    <name evidence="1" type="ORF">O3P69_012497</name>
</gene>
<dbReference type="AlphaFoldDB" id="A0AAW0SJM1"/>
<protein>
    <submittedName>
        <fullName evidence="1">Uncharacterized protein</fullName>
    </submittedName>
</protein>
<proteinExistence type="predicted"/>
<sequence length="195" mass="22030">MKKSCDSISSNLLKHIQRITNNANYSDTFECININAMVMARRAKPEGWDYALTACYRMKNHMKLLSTAVENILGEVRLVLADYVSSLSRITEEEGKALAFEDTKVFENRPHSLGRVHPPYSKSIASAVILQGEDLADIGLIREAMGKIQLENDIFERENGTNKRLIRFDDKATSVLGVMYAPTLGEDEEEEKKEE</sequence>
<evidence type="ECO:0000313" key="2">
    <source>
        <dbReference type="Proteomes" id="UP001487740"/>
    </source>
</evidence>
<dbReference type="Proteomes" id="UP001487740">
    <property type="component" value="Unassembled WGS sequence"/>
</dbReference>
<feature type="non-terminal residue" evidence="1">
    <location>
        <position position="195"/>
    </location>
</feature>
<evidence type="ECO:0000313" key="1">
    <source>
        <dbReference type="EMBL" id="KAK8375101.1"/>
    </source>
</evidence>
<keyword evidence="2" id="KW-1185">Reference proteome</keyword>
<comment type="caution">
    <text evidence="1">The sequence shown here is derived from an EMBL/GenBank/DDBJ whole genome shotgun (WGS) entry which is preliminary data.</text>
</comment>